<dbReference type="EMBL" id="JARBHB010000006">
    <property type="protein sequence ID" value="KAJ8882161.1"/>
    <property type="molecule type" value="Genomic_DNA"/>
</dbReference>
<sequence>MSPKMPKPVDCSRCIYKFNTNFSEESRTKLCQEYTKPAFNQQKEIVFQEERKRKHMGEGVDKEWSLAYYFQKAGKETRVCKKFFLKMLCIINTHKKNAFAHKSNITCNYDGVDKMGRKTPPNKMSPFFIAKTKKHIELFTAEESHCCRKSTVKKYLDSVLSIRKLYGLFVTKREEEKLENILNEDVYHPVFCTDQYHSSKGDDKAKLEEEYQQHLIRRNEVNLCKEEDKK</sequence>
<reference evidence="1 2" key="1">
    <citation type="submission" date="2023-02" db="EMBL/GenBank/DDBJ databases">
        <title>LHISI_Scaffold_Assembly.</title>
        <authorList>
            <person name="Stuart O.P."/>
            <person name="Cleave R."/>
            <person name="Magrath M.J.L."/>
            <person name="Mikheyev A.S."/>
        </authorList>
    </citation>
    <scope>NUCLEOTIDE SEQUENCE [LARGE SCALE GENOMIC DNA]</scope>
    <source>
        <strain evidence="1">Daus_M_001</strain>
        <tissue evidence="1">Leg muscle</tissue>
    </source>
</reference>
<dbReference type="Proteomes" id="UP001159363">
    <property type="component" value="Chromosome 5"/>
</dbReference>
<proteinExistence type="predicted"/>
<accession>A0ABQ9HD00</accession>
<comment type="caution">
    <text evidence="1">The sequence shown here is derived from an EMBL/GenBank/DDBJ whole genome shotgun (WGS) entry which is preliminary data.</text>
</comment>
<gene>
    <name evidence="1" type="ORF">PR048_018649</name>
</gene>
<dbReference type="PANTHER" id="PTHR10773:SF19">
    <property type="match status" value="1"/>
</dbReference>
<evidence type="ECO:0000313" key="1">
    <source>
        <dbReference type="EMBL" id="KAJ8882161.1"/>
    </source>
</evidence>
<evidence type="ECO:0000313" key="2">
    <source>
        <dbReference type="Proteomes" id="UP001159363"/>
    </source>
</evidence>
<dbReference type="PANTHER" id="PTHR10773">
    <property type="entry name" value="DNA-DIRECTED RNA POLYMERASES I, II, AND III SUBUNIT RPABC2"/>
    <property type="match status" value="1"/>
</dbReference>
<keyword evidence="2" id="KW-1185">Reference proteome</keyword>
<protein>
    <submittedName>
        <fullName evidence="1">Uncharacterized protein</fullName>
    </submittedName>
</protein>
<name>A0ABQ9HD00_9NEOP</name>
<organism evidence="1 2">
    <name type="scientific">Dryococelus australis</name>
    <dbReference type="NCBI Taxonomy" id="614101"/>
    <lineage>
        <taxon>Eukaryota</taxon>
        <taxon>Metazoa</taxon>
        <taxon>Ecdysozoa</taxon>
        <taxon>Arthropoda</taxon>
        <taxon>Hexapoda</taxon>
        <taxon>Insecta</taxon>
        <taxon>Pterygota</taxon>
        <taxon>Neoptera</taxon>
        <taxon>Polyneoptera</taxon>
        <taxon>Phasmatodea</taxon>
        <taxon>Verophasmatodea</taxon>
        <taxon>Anareolatae</taxon>
        <taxon>Phasmatidae</taxon>
        <taxon>Eurycanthinae</taxon>
        <taxon>Dryococelus</taxon>
    </lineage>
</organism>